<proteinExistence type="predicted"/>
<dbReference type="AlphaFoldDB" id="A0A9D4TLC4"/>
<organism evidence="2 3">
    <name type="scientific">Chlorella vulgaris</name>
    <name type="common">Green alga</name>
    <dbReference type="NCBI Taxonomy" id="3077"/>
    <lineage>
        <taxon>Eukaryota</taxon>
        <taxon>Viridiplantae</taxon>
        <taxon>Chlorophyta</taxon>
        <taxon>core chlorophytes</taxon>
        <taxon>Trebouxiophyceae</taxon>
        <taxon>Chlorellales</taxon>
        <taxon>Chlorellaceae</taxon>
        <taxon>Chlorella clade</taxon>
        <taxon>Chlorella</taxon>
    </lineage>
</organism>
<accession>A0A9D4TLC4</accession>
<name>A0A9D4TLC4_CHLVU</name>
<feature type="region of interest" description="Disordered" evidence="1">
    <location>
        <begin position="199"/>
        <end position="222"/>
    </location>
</feature>
<feature type="compositionally biased region" description="Basic and acidic residues" evidence="1">
    <location>
        <begin position="203"/>
        <end position="213"/>
    </location>
</feature>
<reference evidence="2" key="1">
    <citation type="journal article" date="2019" name="Plant J.">
        <title>Chlorella vulgaris genome assembly and annotation reveals the molecular basis for metabolic acclimation to high light conditions.</title>
        <authorList>
            <person name="Cecchin M."/>
            <person name="Marcolungo L."/>
            <person name="Rossato M."/>
            <person name="Girolomoni L."/>
            <person name="Cosentino E."/>
            <person name="Cuine S."/>
            <person name="Li-Beisson Y."/>
            <person name="Delledonne M."/>
            <person name="Ballottari M."/>
        </authorList>
    </citation>
    <scope>NUCLEOTIDE SEQUENCE</scope>
    <source>
        <strain evidence="2">211/11P</strain>
    </source>
</reference>
<dbReference type="OrthoDB" id="512248at2759"/>
<dbReference type="Proteomes" id="UP001055712">
    <property type="component" value="Unassembled WGS sequence"/>
</dbReference>
<gene>
    <name evidence="2" type="ORF">D9Q98_007336</name>
</gene>
<evidence type="ECO:0000313" key="3">
    <source>
        <dbReference type="Proteomes" id="UP001055712"/>
    </source>
</evidence>
<sequence length="222" mass="24000">MCTAEVNFCGLTGFGTDRTTLYGAQSTCSRAISSQKHLDQPEFRPPQSESHTMVVEVHRVDQENTAEVHGMHAPGQPTDPAVQHTGNPEVQAALAGRASPEWRLADEKQREAHAAAQGGRWLDDSNMPRVAPNQVDQPDVVAALATRASPEWRLADEKQREAHAAAQGGRWLDDSNMPRAAPNQIDQPDVVAALAAANTPEAKAAEEHRREARAAAQGGRWA</sequence>
<evidence type="ECO:0000313" key="2">
    <source>
        <dbReference type="EMBL" id="KAI3428512.1"/>
    </source>
</evidence>
<dbReference type="EMBL" id="SIDB01000009">
    <property type="protein sequence ID" value="KAI3428512.1"/>
    <property type="molecule type" value="Genomic_DNA"/>
</dbReference>
<keyword evidence="3" id="KW-1185">Reference proteome</keyword>
<evidence type="ECO:0000256" key="1">
    <source>
        <dbReference type="SAM" id="MobiDB-lite"/>
    </source>
</evidence>
<feature type="region of interest" description="Disordered" evidence="1">
    <location>
        <begin position="157"/>
        <end position="183"/>
    </location>
</feature>
<comment type="caution">
    <text evidence="2">The sequence shown here is derived from an EMBL/GenBank/DDBJ whole genome shotgun (WGS) entry which is preliminary data.</text>
</comment>
<protein>
    <submittedName>
        <fullName evidence="2">Uncharacterized protein</fullName>
    </submittedName>
</protein>
<reference evidence="2" key="2">
    <citation type="submission" date="2020-11" db="EMBL/GenBank/DDBJ databases">
        <authorList>
            <person name="Cecchin M."/>
            <person name="Marcolungo L."/>
            <person name="Rossato M."/>
            <person name="Girolomoni L."/>
            <person name="Cosentino E."/>
            <person name="Cuine S."/>
            <person name="Li-Beisson Y."/>
            <person name="Delledonne M."/>
            <person name="Ballottari M."/>
        </authorList>
    </citation>
    <scope>NUCLEOTIDE SEQUENCE</scope>
    <source>
        <strain evidence="2">211/11P</strain>
        <tissue evidence="2">Whole cell</tissue>
    </source>
</reference>